<dbReference type="Pfam" id="PF18942">
    <property type="entry name" value="DUF5689"/>
    <property type="match status" value="1"/>
</dbReference>
<organism evidence="3 4">
    <name type="scientific">Pullulanibacillus pueri</name>
    <dbReference type="NCBI Taxonomy" id="1437324"/>
    <lineage>
        <taxon>Bacteria</taxon>
        <taxon>Bacillati</taxon>
        <taxon>Bacillota</taxon>
        <taxon>Bacilli</taxon>
        <taxon>Bacillales</taxon>
        <taxon>Sporolactobacillaceae</taxon>
        <taxon>Pullulanibacillus</taxon>
    </lineage>
</organism>
<sequence>MKSSKWIKILLVAMLLIPLQSFFALEKPVVHAETANDPAPSIAHKGEYKGKILFDNTHGETAGAADWVIDGGFSDFANAIADEGYDVQELRKTSPITYDDLKAYKVFVLGEANIPFKASEQQALLDYVTNGGSIFFIGDHYNSDRNLNRWDAGEVYNGYRRGAWDDPTKGMSSDEAQSSAMQGVTSSDWLSDNFGLKFRSNALGDITGGETVVSPEDSFGITEGVTTVEMHAGSTLAITNPDIAKGLIYMPKNPPAWGSAVDEGVYDGGGIDEGAFAAISKVGKGKAAFIGDSSPVEDPTTKYLREDNGGTKTTYDGFLGEGQDAVFLTNTVKWLADQEDYTSFDGKVTLSEKTPLKDFESNPALSTEPEKEPWSNPPSGYKWWDPTTFAPGSYGSSSEAAPQPTYDFVHQKVLPNNGSEFQIRLELKGLNPKQTVSNLKVGLYLTQGGAQIGQFEGATAPGYSGEFSVTADSNGYAYKDLNVKVKPGSTGAARLRVKQAGDNAFTEDVTLGDVDPEPLPDSGPTLPDLSPIGQARSQSDGQLVTVEGVVTSNIGTWGGKGFYLQDDTGGIYVFENTDSQLKLGDKVKLTAEKTTYNDEVELSNIIKVTKEGTGELPEPKVATTVTKDNQGQLITLEKVKIKNLEQVDSNGTFEFDAKSGKQTTRVRVDSRTGINYNDWKKQYAKSAHVTITGIASNFKGTYQLKPRMEEDFTALPDHNPPGHDNNNIKNWLNYIGNKLLNLIISIFHY</sequence>
<dbReference type="CDD" id="cd04486">
    <property type="entry name" value="YhcR_OBF_like"/>
    <property type="match status" value="1"/>
</dbReference>
<dbReference type="EMBL" id="BMFV01000006">
    <property type="protein sequence ID" value="GGH78255.1"/>
    <property type="molecule type" value="Genomic_DNA"/>
</dbReference>
<evidence type="ECO:0000259" key="2">
    <source>
        <dbReference type="Pfam" id="PF18942"/>
    </source>
</evidence>
<evidence type="ECO:0000313" key="3">
    <source>
        <dbReference type="EMBL" id="GGH78255.1"/>
    </source>
</evidence>
<dbReference type="AlphaFoldDB" id="A0A8J3ELE9"/>
<feature type="region of interest" description="Disordered" evidence="1">
    <location>
        <begin position="510"/>
        <end position="540"/>
    </location>
</feature>
<evidence type="ECO:0000313" key="4">
    <source>
        <dbReference type="Proteomes" id="UP000656813"/>
    </source>
</evidence>
<evidence type="ECO:0000256" key="1">
    <source>
        <dbReference type="SAM" id="MobiDB-lite"/>
    </source>
</evidence>
<dbReference type="InterPro" id="IPR039975">
    <property type="entry name" value="IFT52"/>
</dbReference>
<dbReference type="Gene3D" id="3.40.50.880">
    <property type="match status" value="1"/>
</dbReference>
<protein>
    <recommendedName>
        <fullName evidence="2">DUF5689 domain-containing protein</fullName>
    </recommendedName>
</protein>
<dbReference type="PANTHER" id="PTHR12969:SF7">
    <property type="entry name" value="INTRAFLAGELLAR TRANSPORT PROTEIN 52 HOMOLOG"/>
    <property type="match status" value="1"/>
</dbReference>
<dbReference type="Proteomes" id="UP000656813">
    <property type="component" value="Unassembled WGS sequence"/>
</dbReference>
<gene>
    <name evidence="3" type="ORF">GCM10007096_11400</name>
</gene>
<dbReference type="InterPro" id="IPR029062">
    <property type="entry name" value="Class_I_gatase-like"/>
</dbReference>
<dbReference type="SUPFAM" id="SSF52317">
    <property type="entry name" value="Class I glutamine amidotransferase-like"/>
    <property type="match status" value="1"/>
</dbReference>
<name>A0A8J3ELE9_9BACL</name>
<dbReference type="RefSeq" id="WP_188496433.1">
    <property type="nucleotide sequence ID" value="NZ_BMFV01000006.1"/>
</dbReference>
<keyword evidence="4" id="KW-1185">Reference proteome</keyword>
<comment type="caution">
    <text evidence="3">The sequence shown here is derived from an EMBL/GenBank/DDBJ whole genome shotgun (WGS) entry which is preliminary data.</text>
</comment>
<reference evidence="3" key="1">
    <citation type="journal article" date="2014" name="Int. J. Syst. Evol. Microbiol.">
        <title>Complete genome sequence of Corynebacterium casei LMG S-19264T (=DSM 44701T), isolated from a smear-ripened cheese.</title>
        <authorList>
            <consortium name="US DOE Joint Genome Institute (JGI-PGF)"/>
            <person name="Walter F."/>
            <person name="Albersmeier A."/>
            <person name="Kalinowski J."/>
            <person name="Ruckert C."/>
        </authorList>
    </citation>
    <scope>NUCLEOTIDE SEQUENCE</scope>
    <source>
        <strain evidence="3">CGMCC 1.12777</strain>
    </source>
</reference>
<feature type="region of interest" description="Disordered" evidence="1">
    <location>
        <begin position="358"/>
        <end position="378"/>
    </location>
</feature>
<feature type="domain" description="DUF5689" evidence="2">
    <location>
        <begin position="541"/>
        <end position="711"/>
    </location>
</feature>
<dbReference type="PANTHER" id="PTHR12969">
    <property type="entry name" value="NGD5/OSM-6/IFT52"/>
    <property type="match status" value="1"/>
</dbReference>
<proteinExistence type="predicted"/>
<reference evidence="3" key="2">
    <citation type="submission" date="2020-09" db="EMBL/GenBank/DDBJ databases">
        <authorList>
            <person name="Sun Q."/>
            <person name="Zhou Y."/>
        </authorList>
    </citation>
    <scope>NUCLEOTIDE SEQUENCE</scope>
    <source>
        <strain evidence="3">CGMCC 1.12777</strain>
    </source>
</reference>
<accession>A0A8J3ELE9</accession>
<dbReference type="InterPro" id="IPR043744">
    <property type="entry name" value="DUF5689"/>
</dbReference>